<keyword evidence="2" id="KW-1185">Reference proteome</keyword>
<dbReference type="Proteomes" id="UP000054928">
    <property type="component" value="Unassembled WGS sequence"/>
</dbReference>
<reference evidence="2" key="1">
    <citation type="submission" date="2014-09" db="EMBL/GenBank/DDBJ databases">
        <authorList>
            <person name="Sharma Rahul"/>
            <person name="Thines Marco"/>
        </authorList>
    </citation>
    <scope>NUCLEOTIDE SEQUENCE [LARGE SCALE GENOMIC DNA]</scope>
</reference>
<dbReference type="EMBL" id="CCYD01002371">
    <property type="protein sequence ID" value="CEG47233.1"/>
    <property type="molecule type" value="Genomic_DNA"/>
</dbReference>
<proteinExistence type="predicted"/>
<name>A0A0P1B1K4_PLAHL</name>
<evidence type="ECO:0000313" key="1">
    <source>
        <dbReference type="EMBL" id="CEG47233.1"/>
    </source>
</evidence>
<protein>
    <submittedName>
        <fullName evidence="1">Uncharacterized protein</fullName>
    </submittedName>
</protein>
<evidence type="ECO:0000313" key="2">
    <source>
        <dbReference type="Proteomes" id="UP000054928"/>
    </source>
</evidence>
<organism evidence="1 2">
    <name type="scientific">Plasmopara halstedii</name>
    <name type="common">Downy mildew of sunflower</name>
    <dbReference type="NCBI Taxonomy" id="4781"/>
    <lineage>
        <taxon>Eukaryota</taxon>
        <taxon>Sar</taxon>
        <taxon>Stramenopiles</taxon>
        <taxon>Oomycota</taxon>
        <taxon>Peronosporomycetes</taxon>
        <taxon>Peronosporales</taxon>
        <taxon>Peronosporaceae</taxon>
        <taxon>Plasmopara</taxon>
    </lineage>
</organism>
<accession>A0A0P1B1K4</accession>
<dbReference type="GeneID" id="36398935"/>
<dbReference type="AlphaFoldDB" id="A0A0P1B1K4"/>
<sequence length="189" mass="21430">MVDVTVLTDFCCPVTRDALRALQDEVLRDRSSAERHAEVAYRYANALGDLMHVVRRMSHLEDFRALSERLLAVEQANASLHATLERLAPLEVEVVELRAQNQLLVQLLGGRGHVEFAPAPTLPRPLAPNPVRLEQARVKHRVGAHPFRKVQRIPLDPLGHDFKRSDKPWTNLRPEDSRGCMCRQVLKTS</sequence>
<dbReference type="RefSeq" id="XP_024583602.1">
    <property type="nucleotide sequence ID" value="XM_024718177.1"/>
</dbReference>